<comment type="caution">
    <text evidence="1">The sequence shown here is derived from an EMBL/GenBank/DDBJ whole genome shotgun (WGS) entry which is preliminary data.</text>
</comment>
<gene>
    <name evidence="1" type="ORF">D3870_06195</name>
</gene>
<keyword evidence="2" id="KW-1185">Reference proteome</keyword>
<dbReference type="OrthoDB" id="9015539at2"/>
<dbReference type="Proteomes" id="UP000285190">
    <property type="component" value="Unassembled WGS sequence"/>
</dbReference>
<sequence>MAAVRYTKGEQVAEVDILELEDGKFQGVVLITRNHGSSSKQSQHTVQVVSDTPAEALEEAKALAHRLLAN</sequence>
<evidence type="ECO:0000313" key="1">
    <source>
        <dbReference type="EMBL" id="RJG07875.1"/>
    </source>
</evidence>
<dbReference type="EMBL" id="QYUN01000002">
    <property type="protein sequence ID" value="RJG07875.1"/>
    <property type="molecule type" value="Genomic_DNA"/>
</dbReference>
<name>A0A418X604_9BURK</name>
<organism evidence="1 2">
    <name type="scientific">Noviherbaspirillum cavernae</name>
    <dbReference type="NCBI Taxonomy" id="2320862"/>
    <lineage>
        <taxon>Bacteria</taxon>
        <taxon>Pseudomonadati</taxon>
        <taxon>Pseudomonadota</taxon>
        <taxon>Betaproteobacteria</taxon>
        <taxon>Burkholderiales</taxon>
        <taxon>Oxalobacteraceae</taxon>
        <taxon>Noviherbaspirillum</taxon>
    </lineage>
</organism>
<dbReference type="AlphaFoldDB" id="A0A418X604"/>
<evidence type="ECO:0000313" key="2">
    <source>
        <dbReference type="Proteomes" id="UP000285190"/>
    </source>
</evidence>
<proteinExistence type="predicted"/>
<accession>A0A418X604</accession>
<protein>
    <submittedName>
        <fullName evidence="1">Uncharacterized protein</fullName>
    </submittedName>
</protein>
<reference evidence="1 2" key="1">
    <citation type="submission" date="2018-09" db="EMBL/GenBank/DDBJ databases">
        <authorList>
            <person name="Zhu H."/>
        </authorList>
    </citation>
    <scope>NUCLEOTIDE SEQUENCE [LARGE SCALE GENOMIC DNA]</scope>
    <source>
        <strain evidence="1 2">K2R10-39</strain>
    </source>
</reference>
<dbReference type="RefSeq" id="WP_119741753.1">
    <property type="nucleotide sequence ID" value="NZ_QYUN01000002.1"/>
</dbReference>